<evidence type="ECO:0000256" key="3">
    <source>
        <dbReference type="ARBA" id="ARBA00022475"/>
    </source>
</evidence>
<dbReference type="AlphaFoldDB" id="A0A5J6V4U1"/>
<comment type="subcellular location">
    <subcellularLocation>
        <location evidence="1">Cell membrane</location>
        <topology evidence="1">Multi-pass membrane protein</topology>
    </subcellularLocation>
</comment>
<keyword evidence="3" id="KW-1003">Cell membrane</keyword>
<evidence type="ECO:0000313" key="9">
    <source>
        <dbReference type="EMBL" id="QFG68607.1"/>
    </source>
</evidence>
<dbReference type="GO" id="GO:0005886">
    <property type="term" value="C:plasma membrane"/>
    <property type="evidence" value="ECO:0007669"/>
    <property type="project" value="UniProtKB-SubCell"/>
</dbReference>
<dbReference type="Proteomes" id="UP000326546">
    <property type="component" value="Chromosome"/>
</dbReference>
<evidence type="ECO:0000256" key="7">
    <source>
        <dbReference type="SAM" id="MobiDB-lite"/>
    </source>
</evidence>
<dbReference type="KEGG" id="serw:FY030_07640"/>
<feature type="compositionally biased region" description="Basic and acidic residues" evidence="7">
    <location>
        <begin position="15"/>
        <end position="26"/>
    </location>
</feature>
<dbReference type="OrthoDB" id="4872243at2"/>
<keyword evidence="10" id="KW-1185">Reference proteome</keyword>
<keyword evidence="6 8" id="KW-0472">Membrane</keyword>
<dbReference type="PANTHER" id="PTHR33452:SF1">
    <property type="entry name" value="INNER MEMBRANE PROTEIN YPHA-RELATED"/>
    <property type="match status" value="1"/>
</dbReference>
<proteinExistence type="inferred from homology"/>
<evidence type="ECO:0000256" key="6">
    <source>
        <dbReference type="ARBA" id="ARBA00023136"/>
    </source>
</evidence>
<feature type="transmembrane region" description="Helical" evidence="8">
    <location>
        <begin position="102"/>
        <end position="120"/>
    </location>
</feature>
<gene>
    <name evidence="9" type="ORF">FY030_07640</name>
</gene>
<comment type="similarity">
    <text evidence="2">Belongs to the DoxX family.</text>
</comment>
<evidence type="ECO:0000256" key="8">
    <source>
        <dbReference type="SAM" id="Phobius"/>
    </source>
</evidence>
<evidence type="ECO:0000256" key="2">
    <source>
        <dbReference type="ARBA" id="ARBA00006679"/>
    </source>
</evidence>
<evidence type="ECO:0000256" key="4">
    <source>
        <dbReference type="ARBA" id="ARBA00022692"/>
    </source>
</evidence>
<keyword evidence="4 8" id="KW-0812">Transmembrane</keyword>
<evidence type="ECO:0000256" key="5">
    <source>
        <dbReference type="ARBA" id="ARBA00022989"/>
    </source>
</evidence>
<dbReference type="EMBL" id="CP044427">
    <property type="protein sequence ID" value="QFG68607.1"/>
    <property type="molecule type" value="Genomic_DNA"/>
</dbReference>
<evidence type="ECO:0000313" key="10">
    <source>
        <dbReference type="Proteomes" id="UP000326546"/>
    </source>
</evidence>
<dbReference type="RefSeq" id="WP_158060995.1">
    <property type="nucleotide sequence ID" value="NZ_CP044427.1"/>
</dbReference>
<dbReference type="Pfam" id="PF07681">
    <property type="entry name" value="DoxX"/>
    <property type="match status" value="1"/>
</dbReference>
<dbReference type="InterPro" id="IPR051907">
    <property type="entry name" value="DoxX-like_oxidoreductase"/>
</dbReference>
<feature type="transmembrane region" description="Helical" evidence="8">
    <location>
        <begin position="127"/>
        <end position="145"/>
    </location>
</feature>
<name>A0A5J6V4U1_9MICO</name>
<keyword evidence="5 8" id="KW-1133">Transmembrane helix</keyword>
<reference evidence="9 10" key="1">
    <citation type="submission" date="2019-09" db="EMBL/GenBank/DDBJ databases">
        <title>Serinicoccus pratensis sp. nov., isolated from meadow soil.</title>
        <authorList>
            <person name="Zhang W."/>
        </authorList>
    </citation>
    <scope>NUCLEOTIDE SEQUENCE [LARGE SCALE GENOMIC DNA]</scope>
    <source>
        <strain evidence="9 10">W204</strain>
    </source>
</reference>
<feature type="region of interest" description="Disordered" evidence="7">
    <location>
        <begin position="1"/>
        <end position="26"/>
    </location>
</feature>
<organism evidence="9 10">
    <name type="scientific">Ornithinimicrobium pratense</name>
    <dbReference type="NCBI Taxonomy" id="2593973"/>
    <lineage>
        <taxon>Bacteria</taxon>
        <taxon>Bacillati</taxon>
        <taxon>Actinomycetota</taxon>
        <taxon>Actinomycetes</taxon>
        <taxon>Micrococcales</taxon>
        <taxon>Ornithinimicrobiaceae</taxon>
        <taxon>Ornithinimicrobium</taxon>
    </lineage>
</organism>
<sequence>MSADRPAQPYGGAGGHEEGRGDGEDVDARYHREVDDPATWDDDAYALIGPVEAHGRGVDLGLLLVRGGSLALVPHGLHKAFDMPAFTQAVAGSFVGAQAPEVIAWVVMLGQVGLPLLLAIGLFTRPAAFLLAAMMSAIWALMFAVRLDYTVLGPQGELTGENALLYVALALPLVFTGAGRWSLDSLRTAGRP</sequence>
<feature type="transmembrane region" description="Helical" evidence="8">
    <location>
        <begin position="165"/>
        <end position="183"/>
    </location>
</feature>
<evidence type="ECO:0000256" key="1">
    <source>
        <dbReference type="ARBA" id="ARBA00004651"/>
    </source>
</evidence>
<protein>
    <submittedName>
        <fullName evidence="9">DoxX family protein</fullName>
    </submittedName>
</protein>
<dbReference type="InterPro" id="IPR032808">
    <property type="entry name" value="DoxX"/>
</dbReference>
<accession>A0A5J6V4U1</accession>
<dbReference type="PANTHER" id="PTHR33452">
    <property type="entry name" value="OXIDOREDUCTASE CATD-RELATED"/>
    <property type="match status" value="1"/>
</dbReference>